<keyword evidence="4" id="KW-1185">Reference proteome</keyword>
<gene>
    <name evidence="3" type="ORF">FB45DRAFT_1137934</name>
</gene>
<dbReference type="SUPFAM" id="SSF57701">
    <property type="entry name" value="Zn2/Cys6 DNA-binding domain"/>
    <property type="match status" value="1"/>
</dbReference>
<dbReference type="PANTHER" id="PTHR31668">
    <property type="entry name" value="GLUCOSE TRANSPORT TRANSCRIPTION REGULATOR RGT1-RELATED-RELATED"/>
    <property type="match status" value="1"/>
</dbReference>
<reference evidence="3" key="1">
    <citation type="submission" date="2023-03" db="EMBL/GenBank/DDBJ databases">
        <title>Massive genome expansion in bonnet fungi (Mycena s.s.) driven by repeated elements and novel gene families across ecological guilds.</title>
        <authorList>
            <consortium name="Lawrence Berkeley National Laboratory"/>
            <person name="Harder C.B."/>
            <person name="Miyauchi S."/>
            <person name="Viragh M."/>
            <person name="Kuo A."/>
            <person name="Thoen E."/>
            <person name="Andreopoulos B."/>
            <person name="Lu D."/>
            <person name="Skrede I."/>
            <person name="Drula E."/>
            <person name="Henrissat B."/>
            <person name="Morin E."/>
            <person name="Kohler A."/>
            <person name="Barry K."/>
            <person name="LaButti K."/>
            <person name="Morin E."/>
            <person name="Salamov A."/>
            <person name="Lipzen A."/>
            <person name="Mereny Z."/>
            <person name="Hegedus B."/>
            <person name="Baldrian P."/>
            <person name="Stursova M."/>
            <person name="Weitz H."/>
            <person name="Taylor A."/>
            <person name="Grigoriev I.V."/>
            <person name="Nagy L.G."/>
            <person name="Martin F."/>
            <person name="Kauserud H."/>
        </authorList>
    </citation>
    <scope>NUCLEOTIDE SEQUENCE</scope>
    <source>
        <strain evidence="3">9284</strain>
    </source>
</reference>
<keyword evidence="1" id="KW-0539">Nucleus</keyword>
<evidence type="ECO:0000259" key="2">
    <source>
        <dbReference type="PROSITE" id="PS50048"/>
    </source>
</evidence>
<dbReference type="InterPro" id="IPR050797">
    <property type="entry name" value="Carb_Metab_Trans_Reg"/>
</dbReference>
<protein>
    <recommendedName>
        <fullName evidence="2">Zn(2)-C6 fungal-type domain-containing protein</fullName>
    </recommendedName>
</protein>
<dbReference type="CDD" id="cd00067">
    <property type="entry name" value="GAL4"/>
    <property type="match status" value="1"/>
</dbReference>
<dbReference type="Gene3D" id="4.10.240.10">
    <property type="entry name" value="Zn(2)-C6 fungal-type DNA-binding domain"/>
    <property type="match status" value="1"/>
</dbReference>
<dbReference type="Pfam" id="PF00172">
    <property type="entry name" value="Zn_clus"/>
    <property type="match status" value="1"/>
</dbReference>
<dbReference type="AlphaFoldDB" id="A0AAD7C129"/>
<dbReference type="PROSITE" id="PS00463">
    <property type="entry name" value="ZN2_CY6_FUNGAL_1"/>
    <property type="match status" value="1"/>
</dbReference>
<organism evidence="3 4">
    <name type="scientific">Roridomyces roridus</name>
    <dbReference type="NCBI Taxonomy" id="1738132"/>
    <lineage>
        <taxon>Eukaryota</taxon>
        <taxon>Fungi</taxon>
        <taxon>Dikarya</taxon>
        <taxon>Basidiomycota</taxon>
        <taxon>Agaricomycotina</taxon>
        <taxon>Agaricomycetes</taxon>
        <taxon>Agaricomycetidae</taxon>
        <taxon>Agaricales</taxon>
        <taxon>Marasmiineae</taxon>
        <taxon>Mycenaceae</taxon>
        <taxon>Roridomyces</taxon>
    </lineage>
</organism>
<evidence type="ECO:0000313" key="4">
    <source>
        <dbReference type="Proteomes" id="UP001221142"/>
    </source>
</evidence>
<dbReference type="GO" id="GO:0000981">
    <property type="term" value="F:DNA-binding transcription factor activity, RNA polymerase II-specific"/>
    <property type="evidence" value="ECO:0007669"/>
    <property type="project" value="InterPro"/>
</dbReference>
<name>A0AAD7C129_9AGAR</name>
<dbReference type="InterPro" id="IPR001138">
    <property type="entry name" value="Zn2Cys6_DnaBD"/>
</dbReference>
<evidence type="ECO:0000313" key="3">
    <source>
        <dbReference type="EMBL" id="KAJ7636353.1"/>
    </source>
</evidence>
<evidence type="ECO:0000256" key="1">
    <source>
        <dbReference type="ARBA" id="ARBA00023242"/>
    </source>
</evidence>
<sequence length="236" mass="26730">MSQIAPLSDPNPLHQATPTFQRRRTSVACGNCRKRKIRCVTNEVMLNEPCARCKMRKLECEFHRWAPMLVPDDLAMDSTDSESVHTSASSIAGMRNTAPNCAARSEQFPRPSSSPYFQPESIHPPTQGYLHHRHQQPHHQMSALYLLQAAQARQYLDNRNLGRLVHRPISVQPIPIPRTGVVMAQDYSTPIEIPYGGMYPYTADTMPSTAEDEIWRWNQAGTESQFPQNGSNVFIM</sequence>
<dbReference type="InterPro" id="IPR036864">
    <property type="entry name" value="Zn2-C6_fun-type_DNA-bd_sf"/>
</dbReference>
<dbReference type="GO" id="GO:0008270">
    <property type="term" value="F:zinc ion binding"/>
    <property type="evidence" value="ECO:0007669"/>
    <property type="project" value="InterPro"/>
</dbReference>
<dbReference type="SMART" id="SM00066">
    <property type="entry name" value="GAL4"/>
    <property type="match status" value="1"/>
</dbReference>
<dbReference type="PROSITE" id="PS50048">
    <property type="entry name" value="ZN2_CY6_FUNGAL_2"/>
    <property type="match status" value="1"/>
</dbReference>
<proteinExistence type="predicted"/>
<comment type="caution">
    <text evidence="3">The sequence shown here is derived from an EMBL/GenBank/DDBJ whole genome shotgun (WGS) entry which is preliminary data.</text>
</comment>
<feature type="domain" description="Zn(2)-C6 fungal-type" evidence="2">
    <location>
        <begin position="28"/>
        <end position="62"/>
    </location>
</feature>
<dbReference type="Proteomes" id="UP001221142">
    <property type="component" value="Unassembled WGS sequence"/>
</dbReference>
<dbReference type="EMBL" id="JARKIF010000006">
    <property type="protein sequence ID" value="KAJ7636353.1"/>
    <property type="molecule type" value="Genomic_DNA"/>
</dbReference>
<accession>A0AAD7C129</accession>